<sequence>MLLCAALINNATKVRAQVFKVESFDGTRGEIKVKPIDSHGILKILYLKNVINVSDVNYIKSAKRLNKHFIKVVYAVRAGVGMELLHTLILSIDTKKLYQSMHITSFFEENFIDFSKPVDTANMVDVHSIYNVSLAFFDSRHQGGKVKIKIHDERSSKHNTGDDFKRDTALVLNFDVNRHIFYDSLKSISQNFTVYNAKTNNESKKYISGTYPSMHFSQNVYYYIKGEWYERDIYGNLSGFTYR</sequence>
<gene>
    <name evidence="1" type="ORF">SAMN05192574_104141</name>
</gene>
<name>A0A1H8JDX9_9SPHI</name>
<evidence type="ECO:0000313" key="1">
    <source>
        <dbReference type="EMBL" id="SEN78615.1"/>
    </source>
</evidence>
<keyword evidence="2" id="KW-1185">Reference proteome</keyword>
<evidence type="ECO:0000313" key="2">
    <source>
        <dbReference type="Proteomes" id="UP000198942"/>
    </source>
</evidence>
<accession>A0A1H8JDX9</accession>
<dbReference type="EMBL" id="FOCL01000004">
    <property type="protein sequence ID" value="SEN78615.1"/>
    <property type="molecule type" value="Genomic_DNA"/>
</dbReference>
<dbReference type="STRING" id="551995.SAMN05192574_104141"/>
<dbReference type="AlphaFoldDB" id="A0A1H8JDX9"/>
<reference evidence="2" key="1">
    <citation type="submission" date="2016-10" db="EMBL/GenBank/DDBJ databases">
        <authorList>
            <person name="Varghese N."/>
            <person name="Submissions S."/>
        </authorList>
    </citation>
    <scope>NUCLEOTIDE SEQUENCE [LARGE SCALE GENOMIC DNA]</scope>
    <source>
        <strain evidence="2">Gh-48</strain>
    </source>
</reference>
<protein>
    <submittedName>
        <fullName evidence="1">Uncharacterized protein</fullName>
    </submittedName>
</protein>
<proteinExistence type="predicted"/>
<dbReference type="Proteomes" id="UP000198942">
    <property type="component" value="Unassembled WGS sequence"/>
</dbReference>
<organism evidence="1 2">
    <name type="scientific">Mucilaginibacter gossypiicola</name>
    <dbReference type="NCBI Taxonomy" id="551995"/>
    <lineage>
        <taxon>Bacteria</taxon>
        <taxon>Pseudomonadati</taxon>
        <taxon>Bacteroidota</taxon>
        <taxon>Sphingobacteriia</taxon>
        <taxon>Sphingobacteriales</taxon>
        <taxon>Sphingobacteriaceae</taxon>
        <taxon>Mucilaginibacter</taxon>
    </lineage>
</organism>